<gene>
    <name evidence="1" type="ORF">Vadar_028264</name>
</gene>
<sequence>MPRWARHASLERQQPSLPKISQTLTQTARYAMLSSSYNEMAYYASHLDAEFDEAREIAFHMTCRMKKHWEMINNISNNGGEMGNGGNTDGAEENIAPKLFGVRDPIVVNTKGNPGGSSSRGVPPKARKCGHCRCIGHTKRTCKKFVGSKQKDGSENDMQEATNVEFTSSYSDDSHGKPGASSSRGVPPKARTCGRCKTIQLEYTDAKESLLQPARKAPVAALGFRVQCNKWAVIVRLLLGEIPERTVFMQKGMEKALRPYFELTNAVRVGDLKLFKAVVEKLSTTFCTDGTQNLIVRLRHIVIRTGIRNISISYSHISLTDVAKKLRLDSENPVVDAESIVAKAIRYGAIDATLDRASGCHTGSTLRMSLKLLSTLGLLSASICITKLCVLFDFLQTPTRRKKALRSGGRGNNKSKSLQSI</sequence>
<proteinExistence type="predicted"/>
<dbReference type="EMBL" id="CM037159">
    <property type="protein sequence ID" value="KAH7867049.1"/>
    <property type="molecule type" value="Genomic_DNA"/>
</dbReference>
<accession>A0ACB7ZN66</accession>
<protein>
    <submittedName>
        <fullName evidence="1">Uncharacterized protein</fullName>
    </submittedName>
</protein>
<evidence type="ECO:0000313" key="2">
    <source>
        <dbReference type="Proteomes" id="UP000828048"/>
    </source>
</evidence>
<evidence type="ECO:0000313" key="1">
    <source>
        <dbReference type="EMBL" id="KAH7867049.1"/>
    </source>
</evidence>
<organism evidence="1 2">
    <name type="scientific">Vaccinium darrowii</name>
    <dbReference type="NCBI Taxonomy" id="229202"/>
    <lineage>
        <taxon>Eukaryota</taxon>
        <taxon>Viridiplantae</taxon>
        <taxon>Streptophyta</taxon>
        <taxon>Embryophyta</taxon>
        <taxon>Tracheophyta</taxon>
        <taxon>Spermatophyta</taxon>
        <taxon>Magnoliopsida</taxon>
        <taxon>eudicotyledons</taxon>
        <taxon>Gunneridae</taxon>
        <taxon>Pentapetalae</taxon>
        <taxon>asterids</taxon>
        <taxon>Ericales</taxon>
        <taxon>Ericaceae</taxon>
        <taxon>Vaccinioideae</taxon>
        <taxon>Vaccinieae</taxon>
        <taxon>Vaccinium</taxon>
    </lineage>
</organism>
<reference evidence="1 2" key="1">
    <citation type="journal article" date="2021" name="Hortic Res">
        <title>High-quality reference genome and annotation aids understanding of berry development for evergreen blueberry (Vaccinium darrowii).</title>
        <authorList>
            <person name="Yu J."/>
            <person name="Hulse-Kemp A.M."/>
            <person name="Babiker E."/>
            <person name="Staton M."/>
        </authorList>
    </citation>
    <scope>NUCLEOTIDE SEQUENCE [LARGE SCALE GENOMIC DNA]</scope>
    <source>
        <strain evidence="2">cv. NJ 8807/NJ 8810</strain>
        <tissue evidence="1">Young leaf</tissue>
    </source>
</reference>
<dbReference type="Proteomes" id="UP000828048">
    <property type="component" value="Chromosome 9"/>
</dbReference>
<comment type="caution">
    <text evidence="1">The sequence shown here is derived from an EMBL/GenBank/DDBJ whole genome shotgun (WGS) entry which is preliminary data.</text>
</comment>
<name>A0ACB7ZN66_9ERIC</name>
<keyword evidence="2" id="KW-1185">Reference proteome</keyword>